<evidence type="ECO:0000259" key="4">
    <source>
        <dbReference type="Pfam" id="PF14432"/>
    </source>
</evidence>
<evidence type="ECO:0000256" key="1">
    <source>
        <dbReference type="ARBA" id="ARBA00006643"/>
    </source>
</evidence>
<dbReference type="Pfam" id="PF14432">
    <property type="entry name" value="DYW_deaminase"/>
    <property type="match status" value="1"/>
</dbReference>
<dbReference type="GO" id="GO:0008270">
    <property type="term" value="F:zinc ion binding"/>
    <property type="evidence" value="ECO:0007669"/>
    <property type="project" value="InterPro"/>
</dbReference>
<protein>
    <recommendedName>
        <fullName evidence="4">DYW domain-containing protein</fullName>
    </recommendedName>
</protein>
<evidence type="ECO:0000256" key="3">
    <source>
        <dbReference type="PROSITE-ProRule" id="PRU00708"/>
    </source>
</evidence>
<dbReference type="PANTHER" id="PTHR47926">
    <property type="entry name" value="PENTATRICOPEPTIDE REPEAT-CONTAINING PROTEIN"/>
    <property type="match status" value="1"/>
</dbReference>
<dbReference type="InterPro" id="IPR011990">
    <property type="entry name" value="TPR-like_helical_dom_sf"/>
</dbReference>
<proteinExistence type="inferred from homology"/>
<dbReference type="FunFam" id="1.25.40.10:FF:000031">
    <property type="entry name" value="Pentatricopeptide repeat-containing protein mitochondrial"/>
    <property type="match status" value="1"/>
</dbReference>
<dbReference type="GO" id="GO:0003723">
    <property type="term" value="F:RNA binding"/>
    <property type="evidence" value="ECO:0007669"/>
    <property type="project" value="InterPro"/>
</dbReference>
<dbReference type="FunFam" id="1.25.40.10:FF:000366">
    <property type="entry name" value="Pentatricopeptide (PPR) repeat-containing protein"/>
    <property type="match status" value="1"/>
</dbReference>
<evidence type="ECO:0000256" key="2">
    <source>
        <dbReference type="ARBA" id="ARBA00022737"/>
    </source>
</evidence>
<feature type="repeat" description="PPR" evidence="3">
    <location>
        <begin position="348"/>
        <end position="382"/>
    </location>
</feature>
<organism evidence="5 6">
    <name type="scientific">Kalanchoe fedtschenkoi</name>
    <name type="common">Lavender scallops</name>
    <name type="synonym">South American air plant</name>
    <dbReference type="NCBI Taxonomy" id="63787"/>
    <lineage>
        <taxon>Eukaryota</taxon>
        <taxon>Viridiplantae</taxon>
        <taxon>Streptophyta</taxon>
        <taxon>Embryophyta</taxon>
        <taxon>Tracheophyta</taxon>
        <taxon>Spermatophyta</taxon>
        <taxon>Magnoliopsida</taxon>
        <taxon>eudicotyledons</taxon>
        <taxon>Gunneridae</taxon>
        <taxon>Pentapetalae</taxon>
        <taxon>Saxifragales</taxon>
        <taxon>Crassulaceae</taxon>
        <taxon>Kalanchoe</taxon>
    </lineage>
</organism>
<dbReference type="PROSITE" id="PS51375">
    <property type="entry name" value="PPR"/>
    <property type="match status" value="3"/>
</dbReference>
<keyword evidence="6" id="KW-1185">Reference proteome</keyword>
<dbReference type="Gramene" id="Kaladp0073s0092.1.v1.1">
    <property type="protein sequence ID" value="Kaladp0073s0092.1.v1.1.CDS.1"/>
    <property type="gene ID" value="Kaladp0073s0092.v1.1"/>
</dbReference>
<keyword evidence="2" id="KW-0677">Repeat</keyword>
<dbReference type="Pfam" id="PF13041">
    <property type="entry name" value="PPR_2"/>
    <property type="match status" value="1"/>
</dbReference>
<dbReference type="InterPro" id="IPR032867">
    <property type="entry name" value="DYW_dom"/>
</dbReference>
<dbReference type="PANTHER" id="PTHR47926:SF344">
    <property type="entry name" value="OS07G0636900 PROTEIN"/>
    <property type="match status" value="1"/>
</dbReference>
<dbReference type="InterPro" id="IPR046960">
    <property type="entry name" value="PPR_At4g14850-like_plant"/>
</dbReference>
<dbReference type="GO" id="GO:0009451">
    <property type="term" value="P:RNA modification"/>
    <property type="evidence" value="ECO:0007669"/>
    <property type="project" value="InterPro"/>
</dbReference>
<accession>A0A7N0ULG8</accession>
<comment type="similarity">
    <text evidence="1">Belongs to the PPR family. PCMP-H subfamily.</text>
</comment>
<name>A0A7N0ULG8_KALFE</name>
<dbReference type="AlphaFoldDB" id="A0A7N0ULG8"/>
<feature type="domain" description="DYW" evidence="4">
    <location>
        <begin position="563"/>
        <end position="655"/>
    </location>
</feature>
<dbReference type="InterPro" id="IPR002885">
    <property type="entry name" value="PPR_rpt"/>
</dbReference>
<dbReference type="OMA" id="FSWSSMM"/>
<evidence type="ECO:0000313" key="5">
    <source>
        <dbReference type="EnsemblPlants" id="Kaladp0073s0092.1.v1.1.CDS.1"/>
    </source>
</evidence>
<dbReference type="NCBIfam" id="TIGR00756">
    <property type="entry name" value="PPR"/>
    <property type="match status" value="4"/>
</dbReference>
<dbReference type="Proteomes" id="UP000594263">
    <property type="component" value="Unplaced"/>
</dbReference>
<feature type="repeat" description="PPR" evidence="3">
    <location>
        <begin position="215"/>
        <end position="245"/>
    </location>
</feature>
<sequence length="655" mass="72886">MQALKRIPQPLGQSLEQRALILVQRSTKLNHFLQIHALLIKTSLTCNNHVLAKLLPQLLSSSSANLPYARSLFDETPSPDTFLYNCMIMSCSKSHHSEVGLSLFLNMRLRKNSVVAADGFTYFLAVQACGKSGDLRVGRIVHAEVSKLGFDSGLIVATVLIEMYAKCDDMESSKRLFDALAEPDLVCCNVMLAWCVRVREMKIAREVFEKMPERDLVTWNTMIHGYASLGDIAAAKMIFDVAAERDVVSWSSMIAAYAKSRQSNEALKLFHEMQLANVVVPDRITMVSVLSACGDAGALGMGKMAHEFIVRNKIGIDLKLGTALVDMYARCGDMDISMRVFNEMNSRDVFAWSAIIMGLGSHGFAEVALHYFSKMIEEGIKPNDITFIGVLSACSHGGLVDEGRACFRSMAEVHGLSPKVEHYGCMVDILGRAGRLQEAMDLIRAMPFEADAVVWRTLLGACRMHKNVELAEEAIANLLKLEPLSDGSYVLSSNLYSLAKKWNKVSDIRRMMKNGKIQKVPGSSSIEVNNTVYEFVAGDRSNPKFTDICKMLDEVIDRLKIAGYKPVTAAVVQDFSEHEKENALAYHSEKLAIAFGLLTTAPGSTIRVIKNLRVCEDCHLTVKFISKVYCRNIIVRDRTRFHHFVEGSCSCKDYW</sequence>
<evidence type="ECO:0000313" key="6">
    <source>
        <dbReference type="Proteomes" id="UP000594263"/>
    </source>
</evidence>
<dbReference type="InterPro" id="IPR046848">
    <property type="entry name" value="E_motif"/>
</dbReference>
<dbReference type="Gene3D" id="1.25.40.10">
    <property type="entry name" value="Tetratricopeptide repeat domain"/>
    <property type="match status" value="3"/>
</dbReference>
<dbReference type="EnsemblPlants" id="Kaladp0073s0092.1.v1.1">
    <property type="protein sequence ID" value="Kaladp0073s0092.1.v1.1.CDS.1"/>
    <property type="gene ID" value="Kaladp0073s0092.v1.1"/>
</dbReference>
<dbReference type="Pfam" id="PF01535">
    <property type="entry name" value="PPR"/>
    <property type="match status" value="6"/>
</dbReference>
<dbReference type="Pfam" id="PF20431">
    <property type="entry name" value="E_motif"/>
    <property type="match status" value="1"/>
</dbReference>
<feature type="repeat" description="PPR" evidence="3">
    <location>
        <begin position="246"/>
        <end position="280"/>
    </location>
</feature>
<reference evidence="5" key="1">
    <citation type="submission" date="2021-01" db="UniProtKB">
        <authorList>
            <consortium name="EnsemblPlants"/>
        </authorList>
    </citation>
    <scope>IDENTIFICATION</scope>
</reference>